<dbReference type="InterPro" id="IPR005147">
    <property type="entry name" value="tRNA_synthase_B5-dom"/>
</dbReference>
<keyword evidence="11 16" id="KW-0694">RNA-binding</keyword>
<dbReference type="InterPro" id="IPR041616">
    <property type="entry name" value="PheRS_beta_core"/>
</dbReference>
<evidence type="ECO:0000256" key="13">
    <source>
        <dbReference type="ARBA" id="ARBA00023146"/>
    </source>
</evidence>
<dbReference type="GO" id="GO:0006432">
    <property type="term" value="P:phenylalanyl-tRNA aminoacylation"/>
    <property type="evidence" value="ECO:0007669"/>
    <property type="project" value="UniProtKB-UniRule"/>
</dbReference>
<dbReference type="Pfam" id="PF17759">
    <property type="entry name" value="tRNA_synthFbeta"/>
    <property type="match status" value="1"/>
</dbReference>
<comment type="subunit">
    <text evidence="3 15">Tetramer of two alpha and two beta subunits.</text>
</comment>
<evidence type="ECO:0000256" key="1">
    <source>
        <dbReference type="ARBA" id="ARBA00004496"/>
    </source>
</evidence>
<dbReference type="PROSITE" id="PS51483">
    <property type="entry name" value="B5"/>
    <property type="match status" value="1"/>
</dbReference>
<dbReference type="Pfam" id="PF03484">
    <property type="entry name" value="B5"/>
    <property type="match status" value="1"/>
</dbReference>
<dbReference type="Gene3D" id="3.30.930.10">
    <property type="entry name" value="Bira Bifunctional Protein, Domain 2"/>
    <property type="match status" value="1"/>
</dbReference>
<dbReference type="GO" id="GO:0009328">
    <property type="term" value="C:phenylalanine-tRNA ligase complex"/>
    <property type="evidence" value="ECO:0007669"/>
    <property type="project" value="TreeGrafter"/>
</dbReference>
<dbReference type="InterPro" id="IPR045060">
    <property type="entry name" value="Phe-tRNA-ligase_IIc_bsu"/>
</dbReference>
<keyword evidence="10 15" id="KW-0460">Magnesium</keyword>
<reference evidence="20 21" key="1">
    <citation type="journal article" date="2011" name="J. Bacteriol.">
        <title>Draft genome sequence of Sporolactobacillus inulinus strain CASD, an efficient D-lactic acid-producing bacterium with high-concentration lactate tolerance capability.</title>
        <authorList>
            <person name="Yu B."/>
            <person name="Su F."/>
            <person name="Wang L."/>
            <person name="Xu K."/>
            <person name="Zhao B."/>
            <person name="Xu P."/>
        </authorList>
    </citation>
    <scope>NUCLEOTIDE SEQUENCE [LARGE SCALE GENOMIC DNA]</scope>
    <source>
        <strain evidence="20 21">CASD</strain>
    </source>
</reference>
<comment type="cofactor">
    <cofactor evidence="15">
        <name>Mg(2+)</name>
        <dbReference type="ChEBI" id="CHEBI:18420"/>
    </cofactor>
    <text evidence="15">Binds 2 magnesium ions per tetramer.</text>
</comment>
<keyword evidence="9 15" id="KW-0067">ATP-binding</keyword>
<dbReference type="HAMAP" id="MF_00283">
    <property type="entry name" value="Phe_tRNA_synth_beta1"/>
    <property type="match status" value="1"/>
</dbReference>
<dbReference type="InterPro" id="IPR033714">
    <property type="entry name" value="tRNA_bind_bactPheRS"/>
</dbReference>
<dbReference type="SMART" id="SM00874">
    <property type="entry name" value="B5"/>
    <property type="match status" value="1"/>
</dbReference>
<evidence type="ECO:0000256" key="3">
    <source>
        <dbReference type="ARBA" id="ARBA00011209"/>
    </source>
</evidence>
<feature type="binding site" evidence="15">
    <location>
        <position position="470"/>
    </location>
    <ligand>
        <name>Mg(2+)</name>
        <dbReference type="ChEBI" id="CHEBI:18420"/>
        <note>shared with alpha subunit</note>
    </ligand>
</feature>
<dbReference type="SUPFAM" id="SSF54991">
    <property type="entry name" value="Anticodon-binding domain of PheRS"/>
    <property type="match status" value="1"/>
</dbReference>
<dbReference type="InterPro" id="IPR005121">
    <property type="entry name" value="Fdx_antiC-bd"/>
</dbReference>
<evidence type="ECO:0000256" key="4">
    <source>
        <dbReference type="ARBA" id="ARBA00022490"/>
    </source>
</evidence>
<dbReference type="Gene3D" id="3.30.70.380">
    <property type="entry name" value="Ferrodoxin-fold anticodon-binding domain"/>
    <property type="match status" value="1"/>
</dbReference>
<feature type="domain" description="FDX-ACB" evidence="18">
    <location>
        <begin position="711"/>
        <end position="804"/>
    </location>
</feature>
<dbReference type="InterPro" id="IPR009061">
    <property type="entry name" value="DNA-bd_dom_put_sf"/>
</dbReference>
<dbReference type="InterPro" id="IPR036690">
    <property type="entry name" value="Fdx_antiC-bd_sf"/>
</dbReference>
<feature type="binding site" evidence="15">
    <location>
        <position position="471"/>
    </location>
    <ligand>
        <name>Mg(2+)</name>
        <dbReference type="ChEBI" id="CHEBI:18420"/>
        <note>shared with alpha subunit</note>
    </ligand>
</feature>
<evidence type="ECO:0000259" key="19">
    <source>
        <dbReference type="PROSITE" id="PS51483"/>
    </source>
</evidence>
<evidence type="ECO:0000259" key="18">
    <source>
        <dbReference type="PROSITE" id="PS51447"/>
    </source>
</evidence>
<protein>
    <recommendedName>
        <fullName evidence="15">Phenylalanine--tRNA ligase beta subunit</fullName>
        <ecNumber evidence="15">6.1.1.20</ecNumber>
    </recommendedName>
    <alternativeName>
        <fullName evidence="15">Phenylalanyl-tRNA synthetase beta subunit</fullName>
        <shortName evidence="15">PheRS</shortName>
    </alternativeName>
</protein>
<dbReference type="FunFam" id="3.30.930.10:FF:000022">
    <property type="entry name" value="Phenylalanine--tRNA ligase beta subunit"/>
    <property type="match status" value="1"/>
</dbReference>
<keyword evidence="7 15" id="KW-0479">Metal-binding</keyword>
<dbReference type="PANTHER" id="PTHR10947:SF0">
    <property type="entry name" value="PHENYLALANINE--TRNA LIGASE BETA SUBUNIT"/>
    <property type="match status" value="1"/>
</dbReference>
<accession>A0A0U1QKY9</accession>
<feature type="domain" description="TRNA-binding" evidence="17">
    <location>
        <begin position="40"/>
        <end position="154"/>
    </location>
</feature>
<dbReference type="Gene3D" id="3.50.40.10">
    <property type="entry name" value="Phenylalanyl-trna Synthetase, Chain B, domain 3"/>
    <property type="match status" value="1"/>
</dbReference>
<evidence type="ECO:0000259" key="17">
    <source>
        <dbReference type="PROSITE" id="PS50886"/>
    </source>
</evidence>
<dbReference type="STRING" id="1069536.SINU_13460"/>
<comment type="subcellular location">
    <subcellularLocation>
        <location evidence="1 15">Cytoplasm</location>
    </subcellularLocation>
</comment>
<evidence type="ECO:0000256" key="8">
    <source>
        <dbReference type="ARBA" id="ARBA00022741"/>
    </source>
</evidence>
<comment type="catalytic activity">
    <reaction evidence="14 15">
        <text>tRNA(Phe) + L-phenylalanine + ATP = L-phenylalanyl-tRNA(Phe) + AMP + diphosphate + H(+)</text>
        <dbReference type="Rhea" id="RHEA:19413"/>
        <dbReference type="Rhea" id="RHEA-COMP:9668"/>
        <dbReference type="Rhea" id="RHEA-COMP:9699"/>
        <dbReference type="ChEBI" id="CHEBI:15378"/>
        <dbReference type="ChEBI" id="CHEBI:30616"/>
        <dbReference type="ChEBI" id="CHEBI:33019"/>
        <dbReference type="ChEBI" id="CHEBI:58095"/>
        <dbReference type="ChEBI" id="CHEBI:78442"/>
        <dbReference type="ChEBI" id="CHEBI:78531"/>
        <dbReference type="ChEBI" id="CHEBI:456215"/>
        <dbReference type="EC" id="6.1.1.20"/>
    </reaction>
</comment>
<evidence type="ECO:0000256" key="12">
    <source>
        <dbReference type="ARBA" id="ARBA00022917"/>
    </source>
</evidence>
<dbReference type="InterPro" id="IPR045864">
    <property type="entry name" value="aa-tRNA-synth_II/BPL/LPL"/>
</dbReference>
<dbReference type="RefSeq" id="WP_010023955.1">
    <property type="nucleotide sequence ID" value="NZ_AFVQ02000200.1"/>
</dbReference>
<dbReference type="SMART" id="SM00873">
    <property type="entry name" value="B3_4"/>
    <property type="match status" value="1"/>
</dbReference>
<dbReference type="PROSITE" id="PS50886">
    <property type="entry name" value="TRBD"/>
    <property type="match status" value="1"/>
</dbReference>
<evidence type="ECO:0000256" key="15">
    <source>
        <dbReference type="HAMAP-Rule" id="MF_00283"/>
    </source>
</evidence>
<dbReference type="CDD" id="cd00769">
    <property type="entry name" value="PheRS_beta_core"/>
    <property type="match status" value="1"/>
</dbReference>
<name>A0A0U1QKY9_9BACL</name>
<dbReference type="AlphaFoldDB" id="A0A0U1QKY9"/>
<keyword evidence="21" id="KW-1185">Reference proteome</keyword>
<evidence type="ECO:0000256" key="7">
    <source>
        <dbReference type="ARBA" id="ARBA00022723"/>
    </source>
</evidence>
<dbReference type="CDD" id="cd02796">
    <property type="entry name" value="tRNA_bind_bactPheRS"/>
    <property type="match status" value="1"/>
</dbReference>
<comment type="caution">
    <text evidence="20">The sequence shown here is derived from an EMBL/GenBank/DDBJ whole genome shotgun (WGS) entry which is preliminary data.</text>
</comment>
<evidence type="ECO:0000256" key="9">
    <source>
        <dbReference type="ARBA" id="ARBA00022840"/>
    </source>
</evidence>
<evidence type="ECO:0000256" key="2">
    <source>
        <dbReference type="ARBA" id="ARBA00008653"/>
    </source>
</evidence>
<evidence type="ECO:0000256" key="10">
    <source>
        <dbReference type="ARBA" id="ARBA00022842"/>
    </source>
</evidence>
<dbReference type="SUPFAM" id="SSF56037">
    <property type="entry name" value="PheT/TilS domain"/>
    <property type="match status" value="1"/>
</dbReference>
<evidence type="ECO:0000256" key="14">
    <source>
        <dbReference type="ARBA" id="ARBA00049255"/>
    </source>
</evidence>
<dbReference type="NCBIfam" id="NF045760">
    <property type="entry name" value="YtpR"/>
    <property type="match status" value="1"/>
</dbReference>
<organism evidence="20 21">
    <name type="scientific">Sporolactobacillus inulinus CASD</name>
    <dbReference type="NCBI Taxonomy" id="1069536"/>
    <lineage>
        <taxon>Bacteria</taxon>
        <taxon>Bacillati</taxon>
        <taxon>Bacillota</taxon>
        <taxon>Bacilli</taxon>
        <taxon>Bacillales</taxon>
        <taxon>Sporolactobacillaceae</taxon>
        <taxon>Sporolactobacillus</taxon>
    </lineage>
</organism>
<feature type="binding site" evidence="15">
    <location>
        <position position="467"/>
    </location>
    <ligand>
        <name>Mg(2+)</name>
        <dbReference type="ChEBI" id="CHEBI:18420"/>
        <note>shared with alpha subunit</note>
    </ligand>
</feature>
<dbReference type="SUPFAM" id="SSF55681">
    <property type="entry name" value="Class II aaRS and biotin synthetases"/>
    <property type="match status" value="1"/>
</dbReference>
<dbReference type="GO" id="GO:0000287">
    <property type="term" value="F:magnesium ion binding"/>
    <property type="evidence" value="ECO:0007669"/>
    <property type="project" value="UniProtKB-UniRule"/>
</dbReference>
<dbReference type="EMBL" id="AFVQ02000200">
    <property type="protein sequence ID" value="KLI01469.1"/>
    <property type="molecule type" value="Genomic_DNA"/>
</dbReference>
<dbReference type="InterPro" id="IPR020825">
    <property type="entry name" value="Phe-tRNA_synthase-like_B3/B4"/>
</dbReference>
<dbReference type="InterPro" id="IPR004532">
    <property type="entry name" value="Phe-tRNA-ligase_IIc_bsu_bact"/>
</dbReference>
<dbReference type="InterPro" id="IPR002547">
    <property type="entry name" value="tRNA-bd_dom"/>
</dbReference>
<dbReference type="Pfam" id="PF03483">
    <property type="entry name" value="B3_4"/>
    <property type="match status" value="1"/>
</dbReference>
<dbReference type="Gene3D" id="3.30.56.10">
    <property type="match status" value="2"/>
</dbReference>
<dbReference type="OrthoDB" id="9805455at2"/>
<dbReference type="GO" id="GO:0000049">
    <property type="term" value="F:tRNA binding"/>
    <property type="evidence" value="ECO:0007669"/>
    <property type="project" value="UniProtKB-UniRule"/>
</dbReference>
<evidence type="ECO:0000256" key="16">
    <source>
        <dbReference type="PROSITE-ProRule" id="PRU00209"/>
    </source>
</evidence>
<evidence type="ECO:0000256" key="5">
    <source>
        <dbReference type="ARBA" id="ARBA00022555"/>
    </source>
</evidence>
<evidence type="ECO:0000313" key="20">
    <source>
        <dbReference type="EMBL" id="KLI01469.1"/>
    </source>
</evidence>
<dbReference type="GO" id="GO:0005524">
    <property type="term" value="F:ATP binding"/>
    <property type="evidence" value="ECO:0007669"/>
    <property type="project" value="UniProtKB-UniRule"/>
</dbReference>
<keyword evidence="13 15" id="KW-0030">Aminoacyl-tRNA synthetase</keyword>
<dbReference type="FunFam" id="2.40.50.140:FF:000045">
    <property type="entry name" value="Phenylalanine--tRNA ligase beta subunit"/>
    <property type="match status" value="1"/>
</dbReference>
<dbReference type="InterPro" id="IPR012340">
    <property type="entry name" value="NA-bd_OB-fold"/>
</dbReference>
<keyword evidence="4 15" id="KW-0963">Cytoplasm</keyword>
<keyword evidence="12 15" id="KW-0648">Protein biosynthesis</keyword>
<keyword evidence="6 15" id="KW-0436">Ligase</keyword>
<dbReference type="GO" id="GO:0016740">
    <property type="term" value="F:transferase activity"/>
    <property type="evidence" value="ECO:0007669"/>
    <property type="project" value="UniProtKB-ARBA"/>
</dbReference>
<keyword evidence="8 15" id="KW-0547">Nucleotide-binding</keyword>
<dbReference type="GO" id="GO:0140096">
    <property type="term" value="F:catalytic activity, acting on a protein"/>
    <property type="evidence" value="ECO:0007669"/>
    <property type="project" value="UniProtKB-ARBA"/>
</dbReference>
<dbReference type="SUPFAM" id="SSF46955">
    <property type="entry name" value="Putative DNA-binding domain"/>
    <property type="match status" value="1"/>
</dbReference>
<keyword evidence="5 16" id="KW-0820">tRNA-binding</keyword>
<feature type="domain" description="B5" evidence="19">
    <location>
        <begin position="408"/>
        <end position="483"/>
    </location>
</feature>
<dbReference type="Pfam" id="PF03147">
    <property type="entry name" value="FDX-ACB"/>
    <property type="match status" value="1"/>
</dbReference>
<dbReference type="Proteomes" id="UP000035553">
    <property type="component" value="Unassembled WGS sequence"/>
</dbReference>
<proteinExistence type="inferred from homology"/>
<dbReference type="Pfam" id="PF01588">
    <property type="entry name" value="tRNA_bind"/>
    <property type="match status" value="1"/>
</dbReference>
<dbReference type="FunFam" id="3.50.40.10:FF:000001">
    <property type="entry name" value="Phenylalanine--tRNA ligase beta subunit"/>
    <property type="match status" value="1"/>
</dbReference>
<evidence type="ECO:0000256" key="11">
    <source>
        <dbReference type="ARBA" id="ARBA00022884"/>
    </source>
</evidence>
<evidence type="ECO:0000256" key="6">
    <source>
        <dbReference type="ARBA" id="ARBA00022598"/>
    </source>
</evidence>
<dbReference type="InterPro" id="IPR005146">
    <property type="entry name" value="B3/B4_tRNA-bd"/>
</dbReference>
<dbReference type="PROSITE" id="PS51447">
    <property type="entry name" value="FDX_ACB"/>
    <property type="match status" value="1"/>
</dbReference>
<dbReference type="EC" id="6.1.1.20" evidence="15"/>
<gene>
    <name evidence="15" type="primary">pheT</name>
    <name evidence="20" type="ORF">SINU_13460</name>
</gene>
<comment type="similarity">
    <text evidence="2 15">Belongs to the phenylalanyl-tRNA synthetase beta subunit family. Type 1 subfamily.</text>
</comment>
<feature type="binding site" evidence="15">
    <location>
        <position position="461"/>
    </location>
    <ligand>
        <name>Mg(2+)</name>
        <dbReference type="ChEBI" id="CHEBI:18420"/>
        <note>shared with alpha subunit</note>
    </ligand>
</feature>
<dbReference type="FunFam" id="3.30.70.380:FF:000001">
    <property type="entry name" value="Phenylalanine--tRNA ligase beta subunit"/>
    <property type="match status" value="1"/>
</dbReference>
<dbReference type="GO" id="GO:0004826">
    <property type="term" value="F:phenylalanine-tRNA ligase activity"/>
    <property type="evidence" value="ECO:0007669"/>
    <property type="project" value="UniProtKB-UniRule"/>
</dbReference>
<dbReference type="PANTHER" id="PTHR10947">
    <property type="entry name" value="PHENYLALANYL-TRNA SYNTHETASE BETA CHAIN AND LEUCINE-RICH REPEAT-CONTAINING PROTEIN 47"/>
    <property type="match status" value="1"/>
</dbReference>
<dbReference type="SMART" id="SM00896">
    <property type="entry name" value="FDX-ACB"/>
    <property type="match status" value="1"/>
</dbReference>
<dbReference type="SUPFAM" id="SSF50249">
    <property type="entry name" value="Nucleic acid-binding proteins"/>
    <property type="match status" value="1"/>
</dbReference>
<sequence length="805" mass="88373">MLVSYNWLQDYVDLDGITPEDLANKITNAGIEVEHLNYPGEGLKGIVVGKVESCTQHPEAEKLNLCQVNLGSETVQIVCGAPNVAAGQKVPVATVGARIAGNVKIKRAKLRGEVSNGMICSLDELGFDHNYVPKEYADGIYVFDDEVPVGTDALPFLNLDDALLELDILVNSAHCMNMIGVAYEVSAILDRPIHLTKPQVEEADQRASENIQVVIADPKKVPYYGARLLTGINVKPSPRWMQLRLIAAGVRPINNVVDISNYVMLEYGQPLHTFDYDQFGSKRVLVRNAGENEEITTLDGQLRKLTNEDLLITNGEKGVAVAGVMGGENTEVSAATKNVLLEAAVFDSISIRRTAAKLQLRSDASSRYEKGIDRNRVVSAADRAAELLAKFADATVLRGVVDAGERTVPDRAITMPWQKINQVLGAELTLEEITGTLKRLHFSVETEGCAMHVSVPARRFDVTIPEDLVEEVGRVYGYNHIKATLPEGTSAHAALTPYQKARRRVEVLMEGTGLSQVYTYSLTTKESAASYAVRNQEAAPTQVIWPMSEEHAALRQSMIPQLINVVHYHLNRQMPNVKFYEIGKVFLPVAGEARPAEEEHLAGIITGQRNERTWEGEANAVDFFSVKGIVETLFDALGVSSQVSYRPSNRSGMHPGQTADILRNGDVIGYVGALHPGVEKDNDLNKTFVFEVALDALIRHGEPGITYQGLPRFPSTTRDIALVVKRKTAASDLDRVIRKNGAPLLHSLRLFDVYEGPHVADDEKSLAFSLVYQDPERTLTDDEVNAVHEKIIKACADEFGAELRG</sequence>
<evidence type="ECO:0000313" key="21">
    <source>
        <dbReference type="Proteomes" id="UP000035553"/>
    </source>
</evidence>
<dbReference type="NCBIfam" id="TIGR00472">
    <property type="entry name" value="pheT_bact"/>
    <property type="match status" value="1"/>
</dbReference>
<dbReference type="Gene3D" id="2.40.50.140">
    <property type="entry name" value="Nucleic acid-binding proteins"/>
    <property type="match status" value="1"/>
</dbReference>